<dbReference type="Proteomes" id="UP000326912">
    <property type="component" value="Unassembled WGS sequence"/>
</dbReference>
<keyword evidence="1" id="KW-0802">TPR repeat</keyword>
<evidence type="ECO:0000259" key="2">
    <source>
        <dbReference type="Pfam" id="PF12867"/>
    </source>
</evidence>
<organism evidence="3 4">
    <name type="scientific">Dictyobacter vulcani</name>
    <dbReference type="NCBI Taxonomy" id="2607529"/>
    <lineage>
        <taxon>Bacteria</taxon>
        <taxon>Bacillati</taxon>
        <taxon>Chloroflexota</taxon>
        <taxon>Ktedonobacteria</taxon>
        <taxon>Ktedonobacterales</taxon>
        <taxon>Dictyobacteraceae</taxon>
        <taxon>Dictyobacter</taxon>
    </lineage>
</organism>
<dbReference type="InterPro" id="IPR011990">
    <property type="entry name" value="TPR-like_helical_dom_sf"/>
</dbReference>
<dbReference type="Pfam" id="PF12867">
    <property type="entry name" value="DinB_2"/>
    <property type="match status" value="1"/>
</dbReference>
<dbReference type="NCBIfam" id="NF047558">
    <property type="entry name" value="TPR_END_plus"/>
    <property type="match status" value="1"/>
</dbReference>
<evidence type="ECO:0000256" key="1">
    <source>
        <dbReference type="PROSITE-ProRule" id="PRU00339"/>
    </source>
</evidence>
<accession>A0A5J4KNA9</accession>
<dbReference type="SUPFAM" id="SSF48452">
    <property type="entry name" value="TPR-like"/>
    <property type="match status" value="1"/>
</dbReference>
<evidence type="ECO:0000313" key="3">
    <source>
        <dbReference type="EMBL" id="GER88662.1"/>
    </source>
</evidence>
<dbReference type="RefSeq" id="WP_151756539.1">
    <property type="nucleotide sequence ID" value="NZ_BKZW01000001.1"/>
</dbReference>
<dbReference type="InterPro" id="IPR034660">
    <property type="entry name" value="DinB/YfiT-like"/>
</dbReference>
<name>A0A5J4KNA9_9CHLR</name>
<feature type="repeat" description="TPR" evidence="1">
    <location>
        <begin position="185"/>
        <end position="218"/>
    </location>
</feature>
<feature type="domain" description="DinB-like" evidence="2">
    <location>
        <begin position="14"/>
        <end position="152"/>
    </location>
</feature>
<dbReference type="AlphaFoldDB" id="A0A5J4KNA9"/>
<gene>
    <name evidence="3" type="ORF">KDW_28240</name>
</gene>
<dbReference type="InterPro" id="IPR024775">
    <property type="entry name" value="DinB-like"/>
</dbReference>
<sequence>MTQHAFKPILINLLHQAQKEQNAFFQQLPPAELTIIGKPDYWSAKDHVSHLTYWRQRLVLKLEALLRQETQPASEDFEQINPIVFEENRYRLWPDILAESDRVYTRLITLAEQLTDEDLTTFGRFDWLHDGMPLYTAFMGNCYEHTQIHLGYYLLDRHDLTGALTTYEVWANRVIEANVPDTLKGYMLYNLACFYATHDQLEQAKPVLQQALALYPEMGEFAQTDPDLTLLYSN</sequence>
<evidence type="ECO:0000313" key="4">
    <source>
        <dbReference type="Proteomes" id="UP000326912"/>
    </source>
</evidence>
<keyword evidence="4" id="KW-1185">Reference proteome</keyword>
<protein>
    <recommendedName>
        <fullName evidence="2">DinB-like domain-containing protein</fullName>
    </recommendedName>
</protein>
<dbReference type="SUPFAM" id="SSF109854">
    <property type="entry name" value="DinB/YfiT-like putative metalloenzymes"/>
    <property type="match status" value="1"/>
</dbReference>
<reference evidence="3 4" key="1">
    <citation type="submission" date="2019-10" db="EMBL/GenBank/DDBJ databases">
        <title>Dictyobacter vulcani sp. nov., within the class Ktedonobacteria, isolated from soil of volcanic Mt. Zao.</title>
        <authorList>
            <person name="Zheng Y."/>
            <person name="Wang C.M."/>
            <person name="Sakai Y."/>
            <person name="Abe K."/>
            <person name="Yokota A."/>
            <person name="Yabe S."/>
        </authorList>
    </citation>
    <scope>NUCLEOTIDE SEQUENCE [LARGE SCALE GENOMIC DNA]</scope>
    <source>
        <strain evidence="3 4">W12</strain>
    </source>
</reference>
<dbReference type="EMBL" id="BKZW01000001">
    <property type="protein sequence ID" value="GER88662.1"/>
    <property type="molecule type" value="Genomic_DNA"/>
</dbReference>
<comment type="caution">
    <text evidence="3">The sequence shown here is derived from an EMBL/GenBank/DDBJ whole genome shotgun (WGS) entry which is preliminary data.</text>
</comment>
<dbReference type="InterPro" id="IPR019734">
    <property type="entry name" value="TPR_rpt"/>
</dbReference>
<proteinExistence type="predicted"/>
<dbReference type="PROSITE" id="PS50005">
    <property type="entry name" value="TPR"/>
    <property type="match status" value="1"/>
</dbReference>
<dbReference type="Gene3D" id="1.20.120.450">
    <property type="entry name" value="dinb family like domain"/>
    <property type="match status" value="1"/>
</dbReference>